<name>A0A397HFQ4_ASPTH</name>
<dbReference type="AlphaFoldDB" id="A0A397HFQ4"/>
<comment type="caution">
    <text evidence="1">The sequence shown here is derived from an EMBL/GenBank/DDBJ whole genome shotgun (WGS) entry which is preliminary data.</text>
</comment>
<dbReference type="EMBL" id="NKHU02000040">
    <property type="protein sequence ID" value="RHZ61981.1"/>
    <property type="molecule type" value="Genomic_DNA"/>
</dbReference>
<dbReference type="GeneID" id="38123459"/>
<dbReference type="RefSeq" id="XP_026616584.1">
    <property type="nucleotide sequence ID" value="XM_026755104.1"/>
</dbReference>
<evidence type="ECO:0000313" key="1">
    <source>
        <dbReference type="EMBL" id="RHZ61981.1"/>
    </source>
</evidence>
<organism evidence="1 2">
    <name type="scientific">Aspergillus thermomutatus</name>
    <name type="common">Neosartorya pseudofischeri</name>
    <dbReference type="NCBI Taxonomy" id="41047"/>
    <lineage>
        <taxon>Eukaryota</taxon>
        <taxon>Fungi</taxon>
        <taxon>Dikarya</taxon>
        <taxon>Ascomycota</taxon>
        <taxon>Pezizomycotina</taxon>
        <taxon>Eurotiomycetes</taxon>
        <taxon>Eurotiomycetidae</taxon>
        <taxon>Eurotiales</taxon>
        <taxon>Aspergillaceae</taxon>
        <taxon>Aspergillus</taxon>
        <taxon>Aspergillus subgen. Fumigati</taxon>
    </lineage>
</organism>
<accession>A0A397HFQ4</accession>
<dbReference type="Proteomes" id="UP000215305">
    <property type="component" value="Unassembled WGS sequence"/>
</dbReference>
<gene>
    <name evidence="1" type="ORF">CDV56_101485</name>
</gene>
<reference evidence="1" key="1">
    <citation type="submission" date="2018-08" db="EMBL/GenBank/DDBJ databases">
        <title>Draft genome sequence of azole-resistant Aspergillus thermomutatus (Neosartorya pseudofischeri) strain HMR AF 39, isolated from a human nasal aspirate.</title>
        <authorList>
            <person name="Parent-Michaud M."/>
            <person name="Dufresne P.J."/>
            <person name="Fournier E."/>
            <person name="Martineau C."/>
            <person name="Moreira S."/>
            <person name="Perkins V."/>
            <person name="De Repentigny L."/>
            <person name="Dufresne S.F."/>
        </authorList>
    </citation>
    <scope>NUCLEOTIDE SEQUENCE [LARGE SCALE GENOMIC DNA]</scope>
    <source>
        <strain evidence="1">HMR AF 39</strain>
    </source>
</reference>
<proteinExistence type="predicted"/>
<dbReference type="STRING" id="41047.A0A397HFQ4"/>
<dbReference type="VEuPathDB" id="FungiDB:CDV56_101485"/>
<keyword evidence="2" id="KW-1185">Reference proteome</keyword>
<evidence type="ECO:0000313" key="2">
    <source>
        <dbReference type="Proteomes" id="UP000215305"/>
    </source>
</evidence>
<protein>
    <submittedName>
        <fullName evidence="1">Uncharacterized protein</fullName>
    </submittedName>
</protein>
<dbReference type="OrthoDB" id="4526510at2759"/>
<sequence>MDLTLSLSRGFHNAPLLYHDETVTPAPTVTNLWTGLQAAGEELGYGVKEGFLSVFLQPCHGWSKDGLKGALKGEGKGIPGALLKPPADF</sequence>